<comment type="caution">
    <text evidence="3">The sequence shown here is derived from an EMBL/GenBank/DDBJ whole genome shotgun (WGS) entry which is preliminary data.</text>
</comment>
<dbReference type="Pfam" id="PF01757">
    <property type="entry name" value="Acyl_transf_3"/>
    <property type="match status" value="1"/>
</dbReference>
<keyword evidence="1" id="KW-0472">Membrane</keyword>
<protein>
    <submittedName>
        <fullName evidence="3">Putative Acyltransferase family protein</fullName>
    </submittedName>
</protein>
<proteinExistence type="predicted"/>
<dbReference type="InterPro" id="IPR002656">
    <property type="entry name" value="Acyl_transf_3_dom"/>
</dbReference>
<feature type="transmembrane region" description="Helical" evidence="1">
    <location>
        <begin position="158"/>
        <end position="179"/>
    </location>
</feature>
<feature type="transmembrane region" description="Helical" evidence="1">
    <location>
        <begin position="354"/>
        <end position="372"/>
    </location>
</feature>
<dbReference type="PANTHER" id="PTHR23028">
    <property type="entry name" value="ACETYLTRANSFERASE"/>
    <property type="match status" value="1"/>
</dbReference>
<feature type="domain" description="Acyltransferase 3" evidence="2">
    <location>
        <begin position="10"/>
        <end position="369"/>
    </location>
</feature>
<evidence type="ECO:0000313" key="3">
    <source>
        <dbReference type="EMBL" id="CBI05454.1"/>
    </source>
</evidence>
<accession>E6QE26</accession>
<organism evidence="3">
    <name type="scientific">mine drainage metagenome</name>
    <dbReference type="NCBI Taxonomy" id="410659"/>
    <lineage>
        <taxon>unclassified sequences</taxon>
        <taxon>metagenomes</taxon>
        <taxon>ecological metagenomes</taxon>
    </lineage>
</organism>
<keyword evidence="3" id="KW-0808">Transferase</keyword>
<evidence type="ECO:0000256" key="1">
    <source>
        <dbReference type="SAM" id="Phobius"/>
    </source>
</evidence>
<evidence type="ECO:0000259" key="2">
    <source>
        <dbReference type="Pfam" id="PF01757"/>
    </source>
</evidence>
<sequence>MSVEKRRHIHQFDAIRGIAALAVMLSHYVLIFDNSSSSCYKNLSSLIDNLSYSPLGVFWAGRSAVLLFFVLSGYVLFVMINSASVNYIPFLLKRGLRLYIPYLFAVFLGIVGEYLLYHGKLSGLNPWVNQFWSGSITTNSIFDLILFIDAFNTNRYDFTIWTLVQEMRISILFPAILLFMRGKKWWISIVIFFTVSMLSMAIRILALSGWQLLPWLTLSGSFTAYIFTPYYIFAFVLGATLASQRKPLQKWYSRLSTQGRITVFIIGFSLYYYGPHFISTIGIHHLVVRDWPAVVGAAILLVVSAYDMVAIKTLTRPVFLYFGKISYSLYLLHAVVLLAMLHAFYGVITLPVLLPLSIGVTFLISDLAYRFVESPAINISRAVPRRFKWVA</sequence>
<gene>
    <name evidence="3" type="ORF">CARN5_1024</name>
</gene>
<feature type="transmembrane region" description="Helical" evidence="1">
    <location>
        <begin position="222"/>
        <end position="242"/>
    </location>
</feature>
<name>E6QE26_9ZZZZ</name>
<feature type="transmembrane region" description="Helical" evidence="1">
    <location>
        <begin position="12"/>
        <end position="32"/>
    </location>
</feature>
<keyword evidence="1" id="KW-1133">Transmembrane helix</keyword>
<dbReference type="GO" id="GO:0016020">
    <property type="term" value="C:membrane"/>
    <property type="evidence" value="ECO:0007669"/>
    <property type="project" value="TreeGrafter"/>
</dbReference>
<feature type="transmembrane region" description="Helical" evidence="1">
    <location>
        <begin position="293"/>
        <end position="315"/>
    </location>
</feature>
<keyword evidence="3" id="KW-0012">Acyltransferase</keyword>
<feature type="transmembrane region" description="Helical" evidence="1">
    <location>
        <begin position="98"/>
        <end position="117"/>
    </location>
</feature>
<dbReference type="AlphaFoldDB" id="E6QE26"/>
<feature type="transmembrane region" description="Helical" evidence="1">
    <location>
        <begin position="327"/>
        <end position="348"/>
    </location>
</feature>
<feature type="transmembrane region" description="Helical" evidence="1">
    <location>
        <begin position="263"/>
        <end position="287"/>
    </location>
</feature>
<feature type="transmembrane region" description="Helical" evidence="1">
    <location>
        <begin position="186"/>
        <end position="210"/>
    </location>
</feature>
<dbReference type="PANTHER" id="PTHR23028:SF53">
    <property type="entry name" value="ACYL_TRANSF_3 DOMAIN-CONTAINING PROTEIN"/>
    <property type="match status" value="1"/>
</dbReference>
<feature type="transmembrane region" description="Helical" evidence="1">
    <location>
        <begin position="52"/>
        <end position="77"/>
    </location>
</feature>
<dbReference type="GO" id="GO:0009103">
    <property type="term" value="P:lipopolysaccharide biosynthetic process"/>
    <property type="evidence" value="ECO:0007669"/>
    <property type="project" value="TreeGrafter"/>
</dbReference>
<dbReference type="InterPro" id="IPR050879">
    <property type="entry name" value="Acyltransferase_3"/>
</dbReference>
<dbReference type="EMBL" id="CABP01000118">
    <property type="protein sequence ID" value="CBI05454.1"/>
    <property type="molecule type" value="Genomic_DNA"/>
</dbReference>
<reference evidence="3" key="1">
    <citation type="submission" date="2009-10" db="EMBL/GenBank/DDBJ databases">
        <title>Diversity of trophic interactions inside an arsenic-rich microbial ecosystem.</title>
        <authorList>
            <person name="Bertin P.N."/>
            <person name="Heinrich-Salmeron A."/>
            <person name="Pelletier E."/>
            <person name="Goulhen-Chollet F."/>
            <person name="Arsene-Ploetze F."/>
            <person name="Gallien S."/>
            <person name="Calteau A."/>
            <person name="Vallenet D."/>
            <person name="Casiot C."/>
            <person name="Chane-Woon-Ming B."/>
            <person name="Giloteaux L."/>
            <person name="Barakat M."/>
            <person name="Bonnefoy V."/>
            <person name="Bruneel O."/>
            <person name="Chandler M."/>
            <person name="Cleiss J."/>
            <person name="Duran R."/>
            <person name="Elbaz-Poulichet F."/>
            <person name="Fonknechten N."/>
            <person name="Lauga B."/>
            <person name="Mornico D."/>
            <person name="Ortet P."/>
            <person name="Schaeffer C."/>
            <person name="Siguier P."/>
            <person name="Alexander Thil Smith A."/>
            <person name="Van Dorsselaer A."/>
            <person name="Weissenbach J."/>
            <person name="Medigue C."/>
            <person name="Le Paslier D."/>
        </authorList>
    </citation>
    <scope>NUCLEOTIDE SEQUENCE</scope>
</reference>
<dbReference type="GO" id="GO:0016747">
    <property type="term" value="F:acyltransferase activity, transferring groups other than amino-acyl groups"/>
    <property type="evidence" value="ECO:0007669"/>
    <property type="project" value="InterPro"/>
</dbReference>
<keyword evidence="1" id="KW-0812">Transmembrane</keyword>